<accession>A0A0G4I5R4</accession>
<feature type="region of interest" description="Disordered" evidence="3">
    <location>
        <begin position="416"/>
        <end position="447"/>
    </location>
</feature>
<dbReference type="PROSITE" id="PS50096">
    <property type="entry name" value="IQ"/>
    <property type="match status" value="2"/>
</dbReference>
<evidence type="ECO:0000256" key="2">
    <source>
        <dbReference type="PROSITE-ProRule" id="PRU00235"/>
    </source>
</evidence>
<reference evidence="4" key="1">
    <citation type="submission" date="2014-11" db="EMBL/GenBank/DDBJ databases">
        <authorList>
            <person name="Otto D Thomas"/>
            <person name="Naeem Raeece"/>
        </authorList>
    </citation>
    <scope>NUCLEOTIDE SEQUENCE</scope>
</reference>
<dbReference type="PROSITE" id="PS50012">
    <property type="entry name" value="RCC1_3"/>
    <property type="match status" value="1"/>
</dbReference>
<feature type="region of interest" description="Disordered" evidence="3">
    <location>
        <begin position="549"/>
        <end position="580"/>
    </location>
</feature>
<feature type="compositionally biased region" description="Basic and acidic residues" evidence="3">
    <location>
        <begin position="427"/>
        <end position="441"/>
    </location>
</feature>
<evidence type="ECO:0000256" key="1">
    <source>
        <dbReference type="ARBA" id="ARBA00022737"/>
    </source>
</evidence>
<keyword evidence="1" id="KW-0677">Repeat</keyword>
<dbReference type="InterPro" id="IPR009091">
    <property type="entry name" value="RCC1/BLIP-II"/>
</dbReference>
<dbReference type="InterPro" id="IPR027417">
    <property type="entry name" value="P-loop_NTPase"/>
</dbReference>
<dbReference type="SUPFAM" id="SSF50985">
    <property type="entry name" value="RCC1/BLIP-II"/>
    <property type="match status" value="1"/>
</dbReference>
<feature type="region of interest" description="Disordered" evidence="3">
    <location>
        <begin position="2694"/>
        <end position="2713"/>
    </location>
</feature>
<dbReference type="Gene3D" id="2.130.10.30">
    <property type="entry name" value="Regulator of chromosome condensation 1/beta-lactamase-inhibitor protein II"/>
    <property type="match status" value="1"/>
</dbReference>
<evidence type="ECO:0000256" key="3">
    <source>
        <dbReference type="SAM" id="MobiDB-lite"/>
    </source>
</evidence>
<dbReference type="PANTHER" id="PTHR22870">
    <property type="entry name" value="REGULATOR OF CHROMOSOME CONDENSATION"/>
    <property type="match status" value="1"/>
</dbReference>
<dbReference type="InterPro" id="IPR051210">
    <property type="entry name" value="Ub_ligase/GEF_domain"/>
</dbReference>
<feature type="compositionally biased region" description="Basic and acidic residues" evidence="3">
    <location>
        <begin position="1819"/>
        <end position="1838"/>
    </location>
</feature>
<dbReference type="InterPro" id="IPR000408">
    <property type="entry name" value="Reg_chr_condens"/>
</dbReference>
<feature type="region of interest" description="Disordered" evidence="3">
    <location>
        <begin position="1723"/>
        <end position="1756"/>
    </location>
</feature>
<gene>
    <name evidence="4" type="ORF">Cvel_56</name>
</gene>
<dbReference type="InterPro" id="IPR000048">
    <property type="entry name" value="IQ_motif_EF-hand-BS"/>
</dbReference>
<feature type="compositionally biased region" description="Gly residues" evidence="3">
    <location>
        <begin position="802"/>
        <end position="815"/>
    </location>
</feature>
<protein>
    <recommendedName>
        <fullName evidence="5">Myosin motor domain-containing protein</fullName>
    </recommendedName>
</protein>
<feature type="compositionally biased region" description="Basic and acidic residues" evidence="3">
    <location>
        <begin position="1725"/>
        <end position="1737"/>
    </location>
</feature>
<feature type="region of interest" description="Disordered" evidence="3">
    <location>
        <begin position="2492"/>
        <end position="2593"/>
    </location>
</feature>
<feature type="compositionally biased region" description="Basic and acidic residues" evidence="3">
    <location>
        <begin position="2576"/>
        <end position="2591"/>
    </location>
</feature>
<sequence>MSRRAFVPGDLVWVLTDDARKRKTLHSLPLDGQVYEVDGNPSFRMCKVREVHPDGRLLVQLHGQKQQENPSQQKQQQQQVTPIFYTQPRDALPVLFDLGGGLPEAETFEELAFVEGLNEAVLLQTLTQRHMHHRQLTSCRPLLFLIQPPLLHRGRGIQRESVSGGRAPSSTELLQTAGALDRGVLSSFCEAGLEELWVSGKTALQKQHKGEKGRDSIQQNSPPVQIATPCASSLPRLSFLLLGEAGSGKSLAFPSLVDTLVRLGGGGQSRTAVGRVRQLLRAALPLLHRMTAVSSRAHASSSRYAFAVRTRVASTGRKSADTSLKSVEVVCLGGDSSRASPLFLPTLKGPGEVGGEAEEDADTEGTFLFLHDTAEALSQQNERRGSGGPEPEVRDFVLLRGGYGDAEEVDLEGSWDDKEDLFGPVTTEERRGPGESREEAPQRPMTGAKLHSRALTIVGCSSGERQEILKIAGAILWLGDVKVQSHHSETADGGEEGGGARDGTTGGEKMYSKIVSLLPVQKAAQFLGLPAVDFVRFLIESDAEAEAERRPDLVVGGGEAGGDAKGKAKTRQKDKRSSNLIGQEREKRVASGVSLLTLHDLRVRVSSLAISLHRGLVGLVLARANATLKQALSAEESEQAGGGDGATATEGNRTFERDIEVVDSPGFEARWYSFRQKRPPPPPKTTQMVDLDLHMVPEKKRKRKIRPLFPPPLVSPSLFTLLSNLSHDGLLDPALNVCFPAPTADREAGAARRVVTQTHADEDHDLSKTGRRLSALDLRESVEGRGGLVPSLRSLLASFGKGGNGGSSAGPGGASKDGQAESTSDTRLSFFSPFSLDHSKELYAEVLALIQKKNFAMTQIHAARQAATASDTFSPFVPQLSVLHNDATEALTPASPRGKNRGDGGGVEGEAEEKKEQEADRLVQVFHKAGGAVYDGKRWLAELSASYLSPRLANHLAYTSEIKVASHVFTLCEKQAQAILVGGDGEEGSVTKGFAGKKRRGQKENSEFVGFDSLPPGILGFFRSSRELRDRLMKDRCARVLVCLRSQPGGRKVAHYPWAAVGQGQGTSRLPALDGVYLRNQLESQRITPALLAHFSSDRGTAPFLLSLPEFIQRYSALAPAPPQMTKAEGDARAATAGGQDSLRLREQLDRRHVRHVLHALGAVEFVPRHREREMKQQQMRGQGVGMLGAVDGGGGDFVFVEGARVRLCRTLMVALERRRNLLIDKVQPVAVRMQRAFRCRKAAVPREDNIAIRRIIRIQACSRRFLFLLERQRKVQKFLSMGLGPKGDVNTLENLLRGASFLIRSVRVGQRLVEAVVKLQSAFRARQARMEAKKRARQARWKYCASMIQRWWRRIRFRRRLKQSRQIGGILFWQCVARTYIAKTRLVSLSLRRKRRECAIRIQCWWRLLRARWRFWLYTGLRRLLLPQKRHFVQTLRVCRKMQGLVRGWQFRRKNKRIVDYLVSVRAAAVQSLYLHRAARRIQAFWRAYFIRSQYRFLRMAALTLQPALRTLALRARFTNLRRAVNLVKQRWLAKKDFEKRQQSTGGQAFMQLVMGASARNEEQREAARRSMRSLIPIREATLAAESEKKVHSMLIRPERGFDRGVATASAAFADRKRAGKSRTAAEGDGEEEESRPKPRQSKAVPMEAAFMAPDLARDDKTNKQKQRQSTRFRALPVFEIADVNDGRTLKGWGGDATHDEREMYPGGWTTQLASVVTGLSRADGGRSSEDFRREGAGTSSTKGRGGLRGSRGAVVRSVERRSVSRHMEFLPPPSNETVESEQRVVIHTGEAVEGGELIEGEVERLSSVRSAAASVEAQEKKETDRQRARVYEDRERHTGRRTPSRLSDNLLAPPVDRSASRPSSSSSPRATEGAPVSPTHRLSKGSVGGSEVDRRGSQLSSSRGRGRERERERSSLSGIGSHRGSRRESTFSYSHSPVDGGTKRVTISEQPRGSVLSGGRGRASVTSDKRGSLSSQMQRGSIQQDTAPLGGILSELAVGRGHTLAVWLVPDPGGASLMGVAGDGSSKWRAEVFGWGDNAKGQCGSPEVPAISPADAAAIRRFAGLSGEEGEEGPLERAVPGADSGGQMVVPSEMREKMKPLRFLEIERESMVERWGMNCMPPGAVGRVRTRGPMILRIAAGDRHSLALCSLGLVWSWGDNESGQCGEGPRWRFAPEPRVVRYLKKMTISSIAAGPVHSAAVCEEGRLYVWGSTVHLGMPRDYSFGSCCEGPPHPRALPIHPLDTREARDVAFFFPTYIDLDRGRQAHTQCDLAWNVQEKGTEVRGGEIRRSTVRVAQVFCGPLFSVLRTATGEVYAWGRSVKGVLGNGEDLVNIDMPGLSKKKTRDPDSVGGERWLPHKVDTSVFSKKRLRHDGTMEAWDKLESEKSLHTLQRLADDQRQSRPSLRHSSNSADRLPYIPPIWLSERQHVVNISCGPDFVIAAVTPRENSLLLWGTFPFLVCHEKAAELADRAWKERRQVQERTVGSLLIPSATTGGGTGALKRLGAKQRASSPGSLGSAAGGNESDAGSSRSQSRRVTFMEMEEGEGDGNSEKEKKARALRGKLNSVFQKTRSSVREEKEKRKENDAELKKKRTHPKFDIIAERVISTPLELRHPGWPRTFGSRRGVRFIQVAAGVKQAAALTDDMEVFGFRFLELKVDPDVPQPKRTEAGDSESLKFSRVAAEWKGGVPPVGSWGEPAVSQHRQTGGGTQRQLVSSIRFLNGRTFCALAVERRPHPRSFFRASQTGGYMAFQWGAKKGKEESRT</sequence>
<feature type="repeat" description="RCC1" evidence="2">
    <location>
        <begin position="2154"/>
        <end position="2206"/>
    </location>
</feature>
<proteinExistence type="predicted"/>
<organism evidence="4">
    <name type="scientific">Chromera velia CCMP2878</name>
    <dbReference type="NCBI Taxonomy" id="1169474"/>
    <lineage>
        <taxon>Eukaryota</taxon>
        <taxon>Sar</taxon>
        <taxon>Alveolata</taxon>
        <taxon>Colpodellida</taxon>
        <taxon>Chromeraceae</taxon>
        <taxon>Chromera</taxon>
    </lineage>
</organism>
<evidence type="ECO:0000313" key="4">
    <source>
        <dbReference type="EMBL" id="CEM52358.1"/>
    </source>
</evidence>
<feature type="region of interest" description="Disordered" evidence="3">
    <location>
        <begin position="802"/>
        <end position="821"/>
    </location>
</feature>
<feature type="compositionally biased region" description="Basic and acidic residues" evidence="3">
    <location>
        <begin position="1907"/>
        <end position="1916"/>
    </location>
</feature>
<dbReference type="Gene3D" id="1.20.5.190">
    <property type="match status" value="1"/>
</dbReference>
<dbReference type="PROSITE" id="PS00626">
    <property type="entry name" value="RCC1_2"/>
    <property type="match status" value="1"/>
</dbReference>
<dbReference type="PANTHER" id="PTHR22870:SF408">
    <property type="entry name" value="OS09G0560450 PROTEIN"/>
    <property type="match status" value="1"/>
</dbReference>
<feature type="region of interest" description="Disordered" evidence="3">
    <location>
        <begin position="1614"/>
        <end position="1674"/>
    </location>
</feature>
<dbReference type="SUPFAM" id="SSF52540">
    <property type="entry name" value="P-loop containing nucleoside triphosphate hydrolases"/>
    <property type="match status" value="1"/>
</dbReference>
<dbReference type="VEuPathDB" id="CryptoDB:Cvel_56"/>
<dbReference type="EMBL" id="CDMZ01005228">
    <property type="protein sequence ID" value="CEM52358.1"/>
    <property type="molecule type" value="Genomic_DNA"/>
</dbReference>
<feature type="region of interest" description="Disordered" evidence="3">
    <location>
        <begin position="2069"/>
        <end position="2090"/>
    </location>
</feature>
<feature type="compositionally biased region" description="Polar residues" evidence="3">
    <location>
        <begin position="1974"/>
        <end position="1986"/>
    </location>
</feature>
<evidence type="ECO:0008006" key="5">
    <source>
        <dbReference type="Google" id="ProtNLM"/>
    </source>
</evidence>
<dbReference type="SMART" id="SM00015">
    <property type="entry name" value="IQ"/>
    <property type="match status" value="5"/>
</dbReference>
<feature type="compositionally biased region" description="Polar residues" evidence="3">
    <location>
        <begin position="2528"/>
        <end position="2538"/>
    </location>
</feature>
<feature type="region of interest" description="Disordered" evidence="3">
    <location>
        <begin position="634"/>
        <end position="653"/>
    </location>
</feature>
<dbReference type="Pfam" id="PF13540">
    <property type="entry name" value="RCC1_2"/>
    <property type="match status" value="1"/>
</dbReference>
<feature type="region of interest" description="Disordered" evidence="3">
    <location>
        <begin position="1122"/>
        <end position="1141"/>
    </location>
</feature>
<feature type="region of interest" description="Disordered" evidence="3">
    <location>
        <begin position="1814"/>
        <end position="1986"/>
    </location>
</feature>
<feature type="compositionally biased region" description="Low complexity" evidence="3">
    <location>
        <begin position="2512"/>
        <end position="2524"/>
    </location>
</feature>
<feature type="region of interest" description="Disordered" evidence="3">
    <location>
        <begin position="889"/>
        <end position="919"/>
    </location>
</feature>
<feature type="compositionally biased region" description="Low complexity" evidence="3">
    <location>
        <begin position="1862"/>
        <end position="1872"/>
    </location>
</feature>
<name>A0A0G4I5R4_9ALVE</name>
<dbReference type="CDD" id="cd23767">
    <property type="entry name" value="IQCD"/>
    <property type="match status" value="1"/>
</dbReference>